<accession>A0ABR3ENI5</accession>
<gene>
    <name evidence="2" type="ORF">V5O48_017598</name>
</gene>
<sequence length="427" mass="46705">MLRWNATAAINDEEMLAVREPVTARLHTNLIEAMKRNSVFWMFCLFPSHLTPTESALSGPELFESLVASEACVMLHDWYRTHWVQSSHKGPVCYGDIEQSPDDFYSQTDLPWGMKILNPMAASKAMTSFDAVKLTSHFAESFGITGQALSFKAPQGISIAIKDPKDDPVASQDDGRRDGVAADAGGPGDVDGVDGAGKGKGKERMKKVTMSSKPEADSSDSDDSDGSDDNSDDDKTHRLLDNLEDKLQNKEPAQTAYPSTKEMEVEEHQNLNRMETERERTLSPVITNIQQPADVVLASGSDNINSALQEHIKAKKPKKPKVARAEHSSKHTSTTTNRQATRHQQQPQTATQLAPVRECHGAADTALAKVNVQYKLRQNWGGEGIPTGQPSEDGGDGDEGTSRKRKNRLVGGVQEQGQGGSKRTRRS</sequence>
<feature type="region of interest" description="Disordered" evidence="1">
    <location>
        <begin position="380"/>
        <end position="427"/>
    </location>
</feature>
<evidence type="ECO:0000313" key="3">
    <source>
        <dbReference type="Proteomes" id="UP001465976"/>
    </source>
</evidence>
<dbReference type="EMBL" id="JBAHYK010002778">
    <property type="protein sequence ID" value="KAL0564448.1"/>
    <property type="molecule type" value="Genomic_DNA"/>
</dbReference>
<feature type="compositionally biased region" description="Acidic residues" evidence="1">
    <location>
        <begin position="217"/>
        <end position="232"/>
    </location>
</feature>
<reference evidence="2 3" key="1">
    <citation type="submission" date="2024-02" db="EMBL/GenBank/DDBJ databases">
        <title>A draft genome for the cacao thread blight pathogen Marasmius crinis-equi.</title>
        <authorList>
            <person name="Cohen S.P."/>
            <person name="Baruah I.K."/>
            <person name="Amoako-Attah I."/>
            <person name="Bukari Y."/>
            <person name="Meinhardt L.W."/>
            <person name="Bailey B.A."/>
        </authorList>
    </citation>
    <scope>NUCLEOTIDE SEQUENCE [LARGE SCALE GENOMIC DNA]</scope>
    <source>
        <strain evidence="2 3">GH-76</strain>
    </source>
</reference>
<proteinExistence type="predicted"/>
<feature type="region of interest" description="Disordered" evidence="1">
    <location>
        <begin position="311"/>
        <end position="357"/>
    </location>
</feature>
<feature type="region of interest" description="Disordered" evidence="1">
    <location>
        <begin position="161"/>
        <end position="285"/>
    </location>
</feature>
<feature type="compositionally biased region" description="Basic residues" evidence="1">
    <location>
        <begin position="313"/>
        <end position="322"/>
    </location>
</feature>
<feature type="compositionally biased region" description="Low complexity" evidence="1">
    <location>
        <begin position="342"/>
        <end position="354"/>
    </location>
</feature>
<feature type="compositionally biased region" description="Basic and acidic residues" evidence="1">
    <location>
        <begin position="233"/>
        <end position="249"/>
    </location>
</feature>
<feature type="compositionally biased region" description="Basic and acidic residues" evidence="1">
    <location>
        <begin position="162"/>
        <end position="180"/>
    </location>
</feature>
<name>A0ABR3ENI5_9AGAR</name>
<feature type="compositionally biased region" description="Gly residues" evidence="1">
    <location>
        <begin position="185"/>
        <end position="198"/>
    </location>
</feature>
<keyword evidence="3" id="KW-1185">Reference proteome</keyword>
<feature type="compositionally biased region" description="Basic and acidic residues" evidence="1">
    <location>
        <begin position="261"/>
        <end position="281"/>
    </location>
</feature>
<evidence type="ECO:0000256" key="1">
    <source>
        <dbReference type="SAM" id="MobiDB-lite"/>
    </source>
</evidence>
<protein>
    <submittedName>
        <fullName evidence="2">Uncharacterized protein</fullName>
    </submittedName>
</protein>
<comment type="caution">
    <text evidence="2">The sequence shown here is derived from an EMBL/GenBank/DDBJ whole genome shotgun (WGS) entry which is preliminary data.</text>
</comment>
<dbReference type="Proteomes" id="UP001465976">
    <property type="component" value="Unassembled WGS sequence"/>
</dbReference>
<evidence type="ECO:0000313" key="2">
    <source>
        <dbReference type="EMBL" id="KAL0564448.1"/>
    </source>
</evidence>
<organism evidence="2 3">
    <name type="scientific">Marasmius crinis-equi</name>
    <dbReference type="NCBI Taxonomy" id="585013"/>
    <lineage>
        <taxon>Eukaryota</taxon>
        <taxon>Fungi</taxon>
        <taxon>Dikarya</taxon>
        <taxon>Basidiomycota</taxon>
        <taxon>Agaricomycotina</taxon>
        <taxon>Agaricomycetes</taxon>
        <taxon>Agaricomycetidae</taxon>
        <taxon>Agaricales</taxon>
        <taxon>Marasmiineae</taxon>
        <taxon>Marasmiaceae</taxon>
        <taxon>Marasmius</taxon>
    </lineage>
</organism>